<evidence type="ECO:0000256" key="1">
    <source>
        <dbReference type="ARBA" id="ARBA00022676"/>
    </source>
</evidence>
<dbReference type="SUPFAM" id="SSF53756">
    <property type="entry name" value="UDP-Glycosyltransferase/glycogen phosphorylase"/>
    <property type="match status" value="1"/>
</dbReference>
<dbReference type="CDD" id="cd03784">
    <property type="entry name" value="GT1_Gtf-like"/>
    <property type="match status" value="1"/>
</dbReference>
<dbReference type="PANTHER" id="PTHR48046:SF1">
    <property type="entry name" value="GLYCOSYLTRANSFERASE-RELATED"/>
    <property type="match status" value="1"/>
</dbReference>
<keyword evidence="4" id="KW-1185">Reference proteome</keyword>
<dbReference type="OMA" id="CSATPEY"/>
<evidence type="ECO:0000256" key="2">
    <source>
        <dbReference type="ARBA" id="ARBA00022679"/>
    </source>
</evidence>
<dbReference type="EC" id="2.4.1.115" evidence="3"/>
<dbReference type="FunFam" id="3.40.50.2000:FF:000431">
    <property type="entry name" value="UDP-glycosyltransferase 90A1"/>
    <property type="match status" value="1"/>
</dbReference>
<evidence type="ECO:0000313" key="4">
    <source>
        <dbReference type="Proteomes" id="UP000238479"/>
    </source>
</evidence>
<name>A0A2P6SI97_ROSCH</name>
<dbReference type="Pfam" id="PF00201">
    <property type="entry name" value="UDPGT"/>
    <property type="match status" value="1"/>
</dbReference>
<dbReference type="EMBL" id="PDCK01000039">
    <property type="protein sequence ID" value="PRQ58400.1"/>
    <property type="molecule type" value="Genomic_DNA"/>
</dbReference>
<dbReference type="GO" id="GO:0047213">
    <property type="term" value="F:anthocyanidin 3-O-glucosyltransferase activity"/>
    <property type="evidence" value="ECO:0007669"/>
    <property type="project" value="UniProtKB-EC"/>
</dbReference>
<comment type="caution">
    <text evidence="3">The sequence shown here is derived from an EMBL/GenBank/DDBJ whole genome shotgun (WGS) entry which is preliminary data.</text>
</comment>
<keyword evidence="1 3" id="KW-0328">Glycosyltransferase</keyword>
<dbReference type="PANTHER" id="PTHR48046">
    <property type="entry name" value="UDP-GLYCOSYLTRANSFERASE 72E1"/>
    <property type="match status" value="1"/>
</dbReference>
<dbReference type="AlphaFoldDB" id="A0A2P6SI97"/>
<dbReference type="InterPro" id="IPR002213">
    <property type="entry name" value="UDP_glucos_trans"/>
</dbReference>
<evidence type="ECO:0000313" key="3">
    <source>
        <dbReference type="EMBL" id="PRQ58400.1"/>
    </source>
</evidence>
<dbReference type="Gramene" id="PRQ58400">
    <property type="protein sequence ID" value="PRQ58400"/>
    <property type="gene ID" value="RchiOBHm_Chr1g0358921"/>
</dbReference>
<dbReference type="Proteomes" id="UP000238479">
    <property type="component" value="Chromosome 1"/>
</dbReference>
<dbReference type="GO" id="GO:0047209">
    <property type="term" value="F:coniferyl-alcohol glucosyltransferase activity"/>
    <property type="evidence" value="ECO:0007669"/>
    <property type="project" value="TreeGrafter"/>
</dbReference>
<dbReference type="STRING" id="74649.A0A2P6SI97"/>
<sequence length="234" mass="26385">MIRPAGRSTLRSEVLGWMDKQPNASVIYISFGSGGVLSADQITEMAWGIELRAQRFIWVVHPPSKDGDKGNDISDYLPGEFMGSWLELVTRADLLHRCLCVLAWDCLILTSGNWSWRLGELVLPATDSGFLDKSIILDPPLVGGFLSHCGWNSSLESTLNGVPMIAWPLYAEQKMIATFFVEELKVAIRPKVLPAKRIVRREEIEMMVMRKIVEEKEGDEMRARAKKEWGSSFE</sequence>
<organism evidence="3 4">
    <name type="scientific">Rosa chinensis</name>
    <name type="common">China rose</name>
    <dbReference type="NCBI Taxonomy" id="74649"/>
    <lineage>
        <taxon>Eukaryota</taxon>
        <taxon>Viridiplantae</taxon>
        <taxon>Streptophyta</taxon>
        <taxon>Embryophyta</taxon>
        <taxon>Tracheophyta</taxon>
        <taxon>Spermatophyta</taxon>
        <taxon>Magnoliopsida</taxon>
        <taxon>eudicotyledons</taxon>
        <taxon>Gunneridae</taxon>
        <taxon>Pentapetalae</taxon>
        <taxon>rosids</taxon>
        <taxon>fabids</taxon>
        <taxon>Rosales</taxon>
        <taxon>Rosaceae</taxon>
        <taxon>Rosoideae</taxon>
        <taxon>Rosoideae incertae sedis</taxon>
        <taxon>Rosa</taxon>
    </lineage>
</organism>
<keyword evidence="2 3" id="KW-0808">Transferase</keyword>
<accession>A0A2P6SI97</accession>
<proteinExistence type="predicted"/>
<gene>
    <name evidence="3" type="ORF">RchiOBHm_Chr1g0358921</name>
</gene>
<reference evidence="3 4" key="1">
    <citation type="journal article" date="2018" name="Nat. Genet.">
        <title>The Rosa genome provides new insights in the design of modern roses.</title>
        <authorList>
            <person name="Bendahmane M."/>
        </authorList>
    </citation>
    <scope>NUCLEOTIDE SEQUENCE [LARGE SCALE GENOMIC DNA]</scope>
    <source>
        <strain evidence="4">cv. Old Blush</strain>
    </source>
</reference>
<dbReference type="Gene3D" id="3.40.50.2000">
    <property type="entry name" value="Glycogen Phosphorylase B"/>
    <property type="match status" value="2"/>
</dbReference>
<protein>
    <submittedName>
        <fullName evidence="3">Putative anthocyanidin 3-O-glucosyltransferase</fullName>
        <ecNumber evidence="3">2.4.1.115</ecNumber>
    </submittedName>
</protein>